<keyword evidence="4 10" id="KW-0812">Transmembrane</keyword>
<comment type="catalytic activity">
    <reaction evidence="10">
        <text>an acyl phosphate + sn-glycerol 3-phosphate = a 1-acyl-sn-glycero-3-phosphate + phosphate</text>
        <dbReference type="Rhea" id="RHEA:34075"/>
        <dbReference type="ChEBI" id="CHEBI:43474"/>
        <dbReference type="ChEBI" id="CHEBI:57597"/>
        <dbReference type="ChEBI" id="CHEBI:57970"/>
        <dbReference type="ChEBI" id="CHEBI:59918"/>
        <dbReference type="EC" id="2.3.1.275"/>
    </reaction>
</comment>
<evidence type="ECO:0000256" key="6">
    <source>
        <dbReference type="ARBA" id="ARBA00023098"/>
    </source>
</evidence>
<feature type="transmembrane region" description="Helical" evidence="10">
    <location>
        <begin position="121"/>
        <end position="140"/>
    </location>
</feature>
<dbReference type="Pfam" id="PF02660">
    <property type="entry name" value="G3P_acyltransf"/>
    <property type="match status" value="1"/>
</dbReference>
<comment type="subcellular location">
    <subcellularLocation>
        <location evidence="10">Cell membrane</location>
        <topology evidence="10">Multi-pass membrane protein</topology>
    </subcellularLocation>
</comment>
<dbReference type="NCBIfam" id="TIGR00023">
    <property type="entry name" value="glycerol-3-phosphate 1-O-acyltransferase PlsY"/>
    <property type="match status" value="1"/>
</dbReference>
<evidence type="ECO:0000256" key="7">
    <source>
        <dbReference type="ARBA" id="ARBA00023136"/>
    </source>
</evidence>
<keyword evidence="1 10" id="KW-1003">Cell membrane</keyword>
<dbReference type="Proteomes" id="UP000030652">
    <property type="component" value="Unassembled WGS sequence"/>
</dbReference>
<gene>
    <name evidence="10" type="primary">plsY</name>
    <name evidence="11" type="ORF">SCABRO_01690</name>
</gene>
<comment type="caution">
    <text evidence="11">The sequence shown here is derived from an EMBL/GenBank/DDBJ whole genome shotgun (WGS) entry which is preliminary data.</text>
</comment>
<evidence type="ECO:0000256" key="3">
    <source>
        <dbReference type="ARBA" id="ARBA00022679"/>
    </source>
</evidence>
<protein>
    <recommendedName>
        <fullName evidence="10">Glycerol-3-phosphate acyltransferase</fullName>
    </recommendedName>
    <alternativeName>
        <fullName evidence="10">Acyl-PO4 G3P acyltransferase</fullName>
    </alternativeName>
    <alternativeName>
        <fullName evidence="10">Acyl-phosphate--glycerol-3-phosphate acyltransferase</fullName>
    </alternativeName>
    <alternativeName>
        <fullName evidence="10">G3P acyltransferase</fullName>
        <shortName evidence="10">GPAT</shortName>
        <ecNumber evidence="10">2.3.1.275</ecNumber>
    </alternativeName>
    <alternativeName>
        <fullName evidence="10">Lysophosphatidic acid synthase</fullName>
        <shortName evidence="10">LPA synthase</shortName>
    </alternativeName>
</protein>
<comment type="similarity">
    <text evidence="10">Belongs to the PlsY family.</text>
</comment>
<keyword evidence="8 10" id="KW-0594">Phospholipid biosynthesis</keyword>
<dbReference type="GO" id="GO:0043772">
    <property type="term" value="F:acyl-phosphate glycerol-3-phosphate acyltransferase activity"/>
    <property type="evidence" value="ECO:0007669"/>
    <property type="project" value="UniProtKB-UniRule"/>
</dbReference>
<comment type="pathway">
    <text evidence="10">Lipid metabolism; phospholipid metabolism.</text>
</comment>
<dbReference type="InterPro" id="IPR003811">
    <property type="entry name" value="G3P_acylTferase_PlsY"/>
</dbReference>
<evidence type="ECO:0000256" key="5">
    <source>
        <dbReference type="ARBA" id="ARBA00022989"/>
    </source>
</evidence>
<feature type="transmembrane region" description="Helical" evidence="10">
    <location>
        <begin position="88"/>
        <end position="109"/>
    </location>
</feature>
<proteinExistence type="inferred from homology"/>
<dbReference type="UniPathway" id="UPA00085"/>
<name>A0A0B0EKJ6_9BACT</name>
<dbReference type="GO" id="GO:0005886">
    <property type="term" value="C:plasma membrane"/>
    <property type="evidence" value="ECO:0007669"/>
    <property type="project" value="UniProtKB-SubCell"/>
</dbReference>
<dbReference type="EMBL" id="JRYO01000120">
    <property type="protein sequence ID" value="KHE92541.1"/>
    <property type="molecule type" value="Genomic_DNA"/>
</dbReference>
<organism evidence="11 12">
    <name type="scientific">Candidatus Scalindua brodae</name>
    <dbReference type="NCBI Taxonomy" id="237368"/>
    <lineage>
        <taxon>Bacteria</taxon>
        <taxon>Pseudomonadati</taxon>
        <taxon>Planctomycetota</taxon>
        <taxon>Candidatus Brocadiia</taxon>
        <taxon>Candidatus Brocadiales</taxon>
        <taxon>Candidatus Scalinduaceae</taxon>
        <taxon>Candidatus Scalindua</taxon>
    </lineage>
</organism>
<reference evidence="11 12" key="1">
    <citation type="submission" date="2014-10" db="EMBL/GenBank/DDBJ databases">
        <title>Draft genome of anammox bacterium scalindua brodae, obtained using differential coverage binning of sequence data from two enrichment reactors.</title>
        <authorList>
            <person name="Speth D.R."/>
            <person name="Russ L."/>
            <person name="Kartal B."/>
            <person name="Op den Camp H.J."/>
            <person name="Dutilh B.E."/>
            <person name="Jetten M.S."/>
        </authorList>
    </citation>
    <scope>NUCLEOTIDE SEQUENCE [LARGE SCALE GENOMIC DNA]</scope>
    <source>
        <strain evidence="11">RU1</strain>
    </source>
</reference>
<feature type="transmembrane region" description="Helical" evidence="10">
    <location>
        <begin position="6"/>
        <end position="25"/>
    </location>
</feature>
<evidence type="ECO:0000256" key="9">
    <source>
        <dbReference type="ARBA" id="ARBA00023264"/>
    </source>
</evidence>
<keyword evidence="9 10" id="KW-1208">Phospholipid metabolism</keyword>
<dbReference type="PATRIC" id="fig|237368.3.peg.1844"/>
<accession>A0A0B0EKJ6</accession>
<comment type="function">
    <text evidence="10">Catalyzes the transfer of an acyl group from acyl-phosphate (acyl-PO(4)) to glycerol-3-phosphate (G3P) to form lysophosphatidic acid (LPA). This enzyme utilizes acyl-phosphate as fatty acyl donor, but not acyl-CoA or acyl-ACP.</text>
</comment>
<evidence type="ECO:0000256" key="10">
    <source>
        <dbReference type="HAMAP-Rule" id="MF_01043"/>
    </source>
</evidence>
<keyword evidence="2 10" id="KW-0444">Lipid biosynthesis</keyword>
<evidence type="ECO:0000313" key="11">
    <source>
        <dbReference type="EMBL" id="KHE92541.1"/>
    </source>
</evidence>
<evidence type="ECO:0000313" key="12">
    <source>
        <dbReference type="Proteomes" id="UP000030652"/>
    </source>
</evidence>
<keyword evidence="6 10" id="KW-0443">Lipid metabolism</keyword>
<sequence length="212" mass="22785">MVLSYIIGIVLSYLLGSIPFGYLIAITKGIDIRTEGSGNIGATNVSRVLGRKYGLIIFFLDMFKAFTAVFFVPLLFSEIKYPTTADNLLVILCGFSSIIGHAFPVFLGFKGGKAVATCFGVFIWLAPIAIAISFGAWIVTVLVSRYVSLGSMIGALTLVGTIVLVVDSPFGDSRYLTLLSVAVTILIIAKHTSNIKRIISGTEKKVFSKKAD</sequence>
<dbReference type="SMART" id="SM01207">
    <property type="entry name" value="G3P_acyltransf"/>
    <property type="match status" value="1"/>
</dbReference>
<evidence type="ECO:0000256" key="1">
    <source>
        <dbReference type="ARBA" id="ARBA00022475"/>
    </source>
</evidence>
<dbReference type="AlphaFoldDB" id="A0A0B0EKJ6"/>
<feature type="transmembrane region" description="Helical" evidence="10">
    <location>
        <begin position="53"/>
        <end position="76"/>
    </location>
</feature>
<dbReference type="eggNOG" id="COG0344">
    <property type="taxonomic scope" value="Bacteria"/>
</dbReference>
<evidence type="ECO:0000256" key="4">
    <source>
        <dbReference type="ARBA" id="ARBA00022692"/>
    </source>
</evidence>
<keyword evidence="3 10" id="KW-0808">Transferase</keyword>
<feature type="transmembrane region" description="Helical" evidence="10">
    <location>
        <begin position="146"/>
        <end position="166"/>
    </location>
</feature>
<dbReference type="EC" id="2.3.1.275" evidence="10"/>
<dbReference type="PANTHER" id="PTHR30309">
    <property type="entry name" value="INNER MEMBRANE PROTEIN YGIH"/>
    <property type="match status" value="1"/>
</dbReference>
<dbReference type="HAMAP" id="MF_01043">
    <property type="entry name" value="PlsY"/>
    <property type="match status" value="1"/>
</dbReference>
<keyword evidence="5 10" id="KW-1133">Transmembrane helix</keyword>
<dbReference type="GO" id="GO:0008654">
    <property type="term" value="P:phospholipid biosynthetic process"/>
    <property type="evidence" value="ECO:0007669"/>
    <property type="project" value="UniProtKB-UniRule"/>
</dbReference>
<evidence type="ECO:0000256" key="8">
    <source>
        <dbReference type="ARBA" id="ARBA00023209"/>
    </source>
</evidence>
<comment type="subunit">
    <text evidence="10">Probably interacts with PlsX.</text>
</comment>
<dbReference type="PANTHER" id="PTHR30309:SF0">
    <property type="entry name" value="GLYCEROL-3-PHOSPHATE ACYLTRANSFERASE-RELATED"/>
    <property type="match status" value="1"/>
</dbReference>
<evidence type="ECO:0000256" key="2">
    <source>
        <dbReference type="ARBA" id="ARBA00022516"/>
    </source>
</evidence>
<keyword evidence="7 10" id="KW-0472">Membrane</keyword>